<evidence type="ECO:0000256" key="13">
    <source>
        <dbReference type="SAM" id="Phobius"/>
    </source>
</evidence>
<dbReference type="GO" id="GO:0006811">
    <property type="term" value="P:monoatomic ion transport"/>
    <property type="evidence" value="ECO:0007669"/>
    <property type="project" value="UniProtKB-KW"/>
</dbReference>
<comment type="subcellular location">
    <subcellularLocation>
        <location evidence="2">Cell membrane</location>
        <topology evidence="2">Multi-pass membrane protein</topology>
    </subcellularLocation>
</comment>
<evidence type="ECO:0000256" key="12">
    <source>
        <dbReference type="ARBA" id="ARBA00031636"/>
    </source>
</evidence>
<evidence type="ECO:0000256" key="7">
    <source>
        <dbReference type="ARBA" id="ARBA00022475"/>
    </source>
</evidence>
<evidence type="ECO:0000256" key="9">
    <source>
        <dbReference type="ARBA" id="ARBA00022989"/>
    </source>
</evidence>
<dbReference type="GO" id="GO:0042910">
    <property type="term" value="F:xenobiotic transmembrane transporter activity"/>
    <property type="evidence" value="ECO:0007669"/>
    <property type="project" value="InterPro"/>
</dbReference>
<evidence type="ECO:0000256" key="2">
    <source>
        <dbReference type="ARBA" id="ARBA00004651"/>
    </source>
</evidence>
<reference evidence="14" key="1">
    <citation type="submission" date="2019-11" db="EMBL/GenBank/DDBJ databases">
        <authorList>
            <person name="Feng L."/>
        </authorList>
    </citation>
    <scope>NUCLEOTIDE SEQUENCE</scope>
    <source>
        <strain evidence="14">AundefinedLFYP135</strain>
    </source>
</reference>
<dbReference type="PANTHER" id="PTHR43298">
    <property type="entry name" value="MULTIDRUG RESISTANCE PROTEIN NORM-RELATED"/>
    <property type="match status" value="1"/>
</dbReference>
<dbReference type="GO" id="GO:0005886">
    <property type="term" value="C:plasma membrane"/>
    <property type="evidence" value="ECO:0007669"/>
    <property type="project" value="UniProtKB-SubCell"/>
</dbReference>
<keyword evidence="11 13" id="KW-0472">Membrane</keyword>
<dbReference type="NCBIfam" id="TIGR00797">
    <property type="entry name" value="matE"/>
    <property type="match status" value="1"/>
</dbReference>
<evidence type="ECO:0000256" key="5">
    <source>
        <dbReference type="ARBA" id="ARBA00022448"/>
    </source>
</evidence>
<comment type="similarity">
    <text evidence="3">Belongs to the multi antimicrobial extrusion (MATE) (TC 2.A.66.1) family.</text>
</comment>
<protein>
    <recommendedName>
        <fullName evidence="4">Probable multidrug resistance protein NorM</fullName>
    </recommendedName>
    <alternativeName>
        <fullName evidence="12">Multidrug-efflux transporter</fullName>
    </alternativeName>
</protein>
<feature type="transmembrane region" description="Helical" evidence="13">
    <location>
        <begin position="398"/>
        <end position="418"/>
    </location>
</feature>
<gene>
    <name evidence="14" type="primary">mdtK_3</name>
    <name evidence="14" type="ORF">AULFYP135_02221</name>
</gene>
<proteinExistence type="inferred from homology"/>
<sequence length="487" mass="53016">MCMEENKQVSTPTEAELERERALADPDHPIHHERVTKAIPEGYTSRQLYNDVIQIAWPSCVELLLTQLASMVDLMMVGQLGAWALTSVGLSTQPKFLVMTMFMALNVGATAMVARFKGAGDQENANVILRQALVLSLILSTIAAVVGYIFAPQLIQFMGSTEEATLIGGTQYLRIQMIGIPAVALTSVVTATMRGIGNSRIAMIYNIIANVVNVIFNYLLIGGNLGFPRLEVVGASLATILGQFVAFGIAVYMILRPKSYLRIKRGDSFKFDLPMIKRIVNVGIPAMIEQLLMRAGMIIFSKTVAGLGTVAFATHQVCMNIQALSFMNGQAFATSATSLMGQSLGKKRPDLAQAYCHRARRLGMMVSLFLGVVFFFFGGPIVALYNDDPMIVAEGAKMLMIVAITQPLQSSQFILAGALRGAGDTRATAYITFLTVLVVRPLLAIFLINSMNMGLLGAWVAIAVDQLIRSTLVLFRFNSGKWKKIIV</sequence>
<evidence type="ECO:0000256" key="6">
    <source>
        <dbReference type="ARBA" id="ARBA00022449"/>
    </source>
</evidence>
<evidence type="ECO:0000256" key="8">
    <source>
        <dbReference type="ARBA" id="ARBA00022692"/>
    </source>
</evidence>
<comment type="function">
    <text evidence="1">Multidrug efflux pump.</text>
</comment>
<evidence type="ECO:0000313" key="14">
    <source>
        <dbReference type="EMBL" id="VYT24107.1"/>
    </source>
</evidence>
<keyword evidence="6" id="KW-0050">Antiport</keyword>
<keyword evidence="8 13" id="KW-0812">Transmembrane</keyword>
<feature type="transmembrane region" description="Helical" evidence="13">
    <location>
        <begin position="96"/>
        <end position="116"/>
    </location>
</feature>
<dbReference type="InterPro" id="IPR048279">
    <property type="entry name" value="MdtK-like"/>
</dbReference>
<keyword evidence="10" id="KW-0406">Ion transport</keyword>
<dbReference type="InterPro" id="IPR002528">
    <property type="entry name" value="MATE_fam"/>
</dbReference>
<dbReference type="GO" id="GO:0015297">
    <property type="term" value="F:antiporter activity"/>
    <property type="evidence" value="ECO:0007669"/>
    <property type="project" value="UniProtKB-KW"/>
</dbReference>
<feature type="transmembrane region" description="Helical" evidence="13">
    <location>
        <begin position="128"/>
        <end position="151"/>
    </location>
</feature>
<dbReference type="AlphaFoldDB" id="A0A6N2V3E7"/>
<dbReference type="PANTHER" id="PTHR43298:SF2">
    <property type="entry name" value="FMN_FAD EXPORTER YEEO-RELATED"/>
    <property type="match status" value="1"/>
</dbReference>
<feature type="transmembrane region" description="Helical" evidence="13">
    <location>
        <begin position="171"/>
        <end position="191"/>
    </location>
</feature>
<keyword evidence="7" id="KW-1003">Cell membrane</keyword>
<organism evidence="14">
    <name type="scientific">uncultured Anaerotruncus sp</name>
    <dbReference type="NCBI Taxonomy" id="905011"/>
    <lineage>
        <taxon>Bacteria</taxon>
        <taxon>Bacillati</taxon>
        <taxon>Bacillota</taxon>
        <taxon>Clostridia</taxon>
        <taxon>Eubacteriales</taxon>
        <taxon>Oscillospiraceae</taxon>
        <taxon>Anaerotruncus</taxon>
        <taxon>environmental samples</taxon>
    </lineage>
</organism>
<feature type="transmembrane region" description="Helical" evidence="13">
    <location>
        <begin position="63"/>
        <end position="84"/>
    </location>
</feature>
<evidence type="ECO:0000256" key="3">
    <source>
        <dbReference type="ARBA" id="ARBA00010199"/>
    </source>
</evidence>
<evidence type="ECO:0000256" key="11">
    <source>
        <dbReference type="ARBA" id="ARBA00023136"/>
    </source>
</evidence>
<evidence type="ECO:0000256" key="1">
    <source>
        <dbReference type="ARBA" id="ARBA00003408"/>
    </source>
</evidence>
<evidence type="ECO:0000256" key="4">
    <source>
        <dbReference type="ARBA" id="ARBA00020268"/>
    </source>
</evidence>
<feature type="transmembrane region" description="Helical" evidence="13">
    <location>
        <begin position="362"/>
        <end position="386"/>
    </location>
</feature>
<evidence type="ECO:0000256" key="10">
    <source>
        <dbReference type="ARBA" id="ARBA00023065"/>
    </source>
</evidence>
<feature type="transmembrane region" description="Helical" evidence="13">
    <location>
        <begin position="203"/>
        <end position="221"/>
    </location>
</feature>
<feature type="transmembrane region" description="Helical" evidence="13">
    <location>
        <begin position="233"/>
        <end position="255"/>
    </location>
</feature>
<accession>A0A6N2V3E7</accession>
<dbReference type="PIRSF" id="PIRSF006603">
    <property type="entry name" value="DinF"/>
    <property type="match status" value="1"/>
</dbReference>
<keyword evidence="5" id="KW-0813">Transport</keyword>
<name>A0A6N2V3E7_9FIRM</name>
<dbReference type="InterPro" id="IPR050222">
    <property type="entry name" value="MATE_MdtK"/>
</dbReference>
<keyword evidence="9 13" id="KW-1133">Transmembrane helix</keyword>
<dbReference type="Pfam" id="PF01554">
    <property type="entry name" value="MatE"/>
    <property type="match status" value="2"/>
</dbReference>
<dbReference type="EMBL" id="CACRSL010000005">
    <property type="protein sequence ID" value="VYT24107.1"/>
    <property type="molecule type" value="Genomic_DNA"/>
</dbReference>
<dbReference type="CDD" id="cd13137">
    <property type="entry name" value="MATE_NorM_like"/>
    <property type="match status" value="1"/>
</dbReference>